<protein>
    <submittedName>
        <fullName evidence="1">Uncharacterized protein</fullName>
    </submittedName>
</protein>
<gene>
    <name evidence="1" type="ORF">SLEP1_g31426</name>
</gene>
<proteinExistence type="predicted"/>
<comment type="caution">
    <text evidence="1">The sequence shown here is derived from an EMBL/GenBank/DDBJ whole genome shotgun (WGS) entry which is preliminary data.</text>
</comment>
<keyword evidence="2" id="KW-1185">Reference proteome</keyword>
<dbReference type="Proteomes" id="UP001054252">
    <property type="component" value="Unassembled WGS sequence"/>
</dbReference>
<accession>A0AAV5K5I8</accession>
<dbReference type="AlphaFoldDB" id="A0AAV5K5I8"/>
<dbReference type="EMBL" id="BPVZ01000057">
    <property type="protein sequence ID" value="GKV21447.1"/>
    <property type="molecule type" value="Genomic_DNA"/>
</dbReference>
<sequence length="39" mass="4065">MILDFTVPGSGSGYIVQLICGSTQGSQLCVNLYGGLLCR</sequence>
<evidence type="ECO:0000313" key="2">
    <source>
        <dbReference type="Proteomes" id="UP001054252"/>
    </source>
</evidence>
<organism evidence="1 2">
    <name type="scientific">Rubroshorea leprosula</name>
    <dbReference type="NCBI Taxonomy" id="152421"/>
    <lineage>
        <taxon>Eukaryota</taxon>
        <taxon>Viridiplantae</taxon>
        <taxon>Streptophyta</taxon>
        <taxon>Embryophyta</taxon>
        <taxon>Tracheophyta</taxon>
        <taxon>Spermatophyta</taxon>
        <taxon>Magnoliopsida</taxon>
        <taxon>eudicotyledons</taxon>
        <taxon>Gunneridae</taxon>
        <taxon>Pentapetalae</taxon>
        <taxon>rosids</taxon>
        <taxon>malvids</taxon>
        <taxon>Malvales</taxon>
        <taxon>Dipterocarpaceae</taxon>
        <taxon>Rubroshorea</taxon>
    </lineage>
</organism>
<name>A0AAV5K5I8_9ROSI</name>
<evidence type="ECO:0000313" key="1">
    <source>
        <dbReference type="EMBL" id="GKV21447.1"/>
    </source>
</evidence>
<reference evidence="1 2" key="1">
    <citation type="journal article" date="2021" name="Commun. Biol.">
        <title>The genome of Shorea leprosula (Dipterocarpaceae) highlights the ecological relevance of drought in aseasonal tropical rainforests.</title>
        <authorList>
            <person name="Ng K.K.S."/>
            <person name="Kobayashi M.J."/>
            <person name="Fawcett J.A."/>
            <person name="Hatakeyama M."/>
            <person name="Paape T."/>
            <person name="Ng C.H."/>
            <person name="Ang C.C."/>
            <person name="Tnah L.H."/>
            <person name="Lee C.T."/>
            <person name="Nishiyama T."/>
            <person name="Sese J."/>
            <person name="O'Brien M.J."/>
            <person name="Copetti D."/>
            <person name="Mohd Noor M.I."/>
            <person name="Ong R.C."/>
            <person name="Putra M."/>
            <person name="Sireger I.Z."/>
            <person name="Indrioko S."/>
            <person name="Kosugi Y."/>
            <person name="Izuno A."/>
            <person name="Isagi Y."/>
            <person name="Lee S.L."/>
            <person name="Shimizu K.K."/>
        </authorList>
    </citation>
    <scope>NUCLEOTIDE SEQUENCE [LARGE SCALE GENOMIC DNA]</scope>
    <source>
        <strain evidence="1">214</strain>
    </source>
</reference>